<evidence type="ECO:0000313" key="3">
    <source>
        <dbReference type="Proteomes" id="UP001301958"/>
    </source>
</evidence>
<reference evidence="2" key="1">
    <citation type="journal article" date="2023" name="Mol. Phylogenet. Evol.">
        <title>Genome-scale phylogeny and comparative genomics of the fungal order Sordariales.</title>
        <authorList>
            <person name="Hensen N."/>
            <person name="Bonometti L."/>
            <person name="Westerberg I."/>
            <person name="Brannstrom I.O."/>
            <person name="Guillou S."/>
            <person name="Cros-Aarteil S."/>
            <person name="Calhoun S."/>
            <person name="Haridas S."/>
            <person name="Kuo A."/>
            <person name="Mondo S."/>
            <person name="Pangilinan J."/>
            <person name="Riley R."/>
            <person name="LaButti K."/>
            <person name="Andreopoulos B."/>
            <person name="Lipzen A."/>
            <person name="Chen C."/>
            <person name="Yan M."/>
            <person name="Daum C."/>
            <person name="Ng V."/>
            <person name="Clum A."/>
            <person name="Steindorff A."/>
            <person name="Ohm R.A."/>
            <person name="Martin F."/>
            <person name="Silar P."/>
            <person name="Natvig D.O."/>
            <person name="Lalanne C."/>
            <person name="Gautier V."/>
            <person name="Ament-Velasquez S.L."/>
            <person name="Kruys A."/>
            <person name="Hutchinson M.I."/>
            <person name="Powell A.J."/>
            <person name="Barry K."/>
            <person name="Miller A.N."/>
            <person name="Grigoriev I.V."/>
            <person name="Debuchy R."/>
            <person name="Gladieux P."/>
            <person name="Hiltunen Thoren M."/>
            <person name="Johannesson H."/>
        </authorList>
    </citation>
    <scope>NUCLEOTIDE SEQUENCE</scope>
    <source>
        <strain evidence="2">CBS 990.96</strain>
    </source>
</reference>
<accession>A0AAN7BFU0</accession>
<dbReference type="InterPro" id="IPR041679">
    <property type="entry name" value="DNA2/NAM7-like_C"/>
</dbReference>
<evidence type="ECO:0000259" key="1">
    <source>
        <dbReference type="Pfam" id="PF13087"/>
    </source>
</evidence>
<organism evidence="2 3">
    <name type="scientific">Podospora fimiseda</name>
    <dbReference type="NCBI Taxonomy" id="252190"/>
    <lineage>
        <taxon>Eukaryota</taxon>
        <taxon>Fungi</taxon>
        <taxon>Dikarya</taxon>
        <taxon>Ascomycota</taxon>
        <taxon>Pezizomycotina</taxon>
        <taxon>Sordariomycetes</taxon>
        <taxon>Sordariomycetidae</taxon>
        <taxon>Sordariales</taxon>
        <taxon>Podosporaceae</taxon>
        <taxon>Podospora</taxon>
    </lineage>
</organism>
<protein>
    <recommendedName>
        <fullName evidence="1">DNA2/NAM7 helicase-like C-terminal domain-containing protein</fullName>
    </recommendedName>
</protein>
<dbReference type="EMBL" id="MU865500">
    <property type="protein sequence ID" value="KAK4221977.1"/>
    <property type="molecule type" value="Genomic_DNA"/>
</dbReference>
<dbReference type="Gene3D" id="3.40.50.300">
    <property type="entry name" value="P-loop containing nucleotide triphosphate hydrolases"/>
    <property type="match status" value="1"/>
</dbReference>
<dbReference type="Pfam" id="PF13087">
    <property type="entry name" value="AAA_12"/>
    <property type="match status" value="1"/>
</dbReference>
<name>A0AAN7BFU0_9PEZI</name>
<dbReference type="AlphaFoldDB" id="A0AAN7BFU0"/>
<reference evidence="2" key="2">
    <citation type="submission" date="2023-05" db="EMBL/GenBank/DDBJ databases">
        <authorList>
            <consortium name="Lawrence Berkeley National Laboratory"/>
            <person name="Steindorff A."/>
            <person name="Hensen N."/>
            <person name="Bonometti L."/>
            <person name="Westerberg I."/>
            <person name="Brannstrom I.O."/>
            <person name="Guillou S."/>
            <person name="Cros-Aarteil S."/>
            <person name="Calhoun S."/>
            <person name="Haridas S."/>
            <person name="Kuo A."/>
            <person name="Mondo S."/>
            <person name="Pangilinan J."/>
            <person name="Riley R."/>
            <person name="Labutti K."/>
            <person name="Andreopoulos B."/>
            <person name="Lipzen A."/>
            <person name="Chen C."/>
            <person name="Yanf M."/>
            <person name="Daum C."/>
            <person name="Ng V."/>
            <person name="Clum A."/>
            <person name="Ohm R."/>
            <person name="Martin F."/>
            <person name="Silar P."/>
            <person name="Natvig D."/>
            <person name="Lalanne C."/>
            <person name="Gautier V."/>
            <person name="Ament-Velasquez S.L."/>
            <person name="Kruys A."/>
            <person name="Hutchinson M.I."/>
            <person name="Powell A.J."/>
            <person name="Barry K."/>
            <person name="Miller A.N."/>
            <person name="Grigoriev I.V."/>
            <person name="Debuchy R."/>
            <person name="Gladieux P."/>
            <person name="Thoren M.H."/>
            <person name="Johannesson H."/>
        </authorList>
    </citation>
    <scope>NUCLEOTIDE SEQUENCE</scope>
    <source>
        <strain evidence="2">CBS 990.96</strain>
    </source>
</reference>
<dbReference type="InterPro" id="IPR027417">
    <property type="entry name" value="P-loop_NTPase"/>
</dbReference>
<sequence>MLEPRQPSYSTSMNSTTVTTARLMPGSTMVDPCPTPRGSLWMTSCHKRSSIWLFVKGCQAAPKLLTNMDPAATVDLYQGRERDFIIAIMGTAEESSLGFTKDENRLNVLLTRHCEGLVVVGDFIVASPDGSYFEG</sequence>
<comment type="caution">
    <text evidence="2">The sequence shown here is derived from an EMBL/GenBank/DDBJ whole genome shotgun (WGS) entry which is preliminary data.</text>
</comment>
<keyword evidence="3" id="KW-1185">Reference proteome</keyword>
<feature type="domain" description="DNA2/NAM7 helicase-like C-terminal" evidence="1">
    <location>
        <begin position="72"/>
        <end position="122"/>
    </location>
</feature>
<gene>
    <name evidence="2" type="ORF">QBC38DRAFT_490978</name>
</gene>
<evidence type="ECO:0000313" key="2">
    <source>
        <dbReference type="EMBL" id="KAK4221977.1"/>
    </source>
</evidence>
<proteinExistence type="predicted"/>
<dbReference type="Proteomes" id="UP001301958">
    <property type="component" value="Unassembled WGS sequence"/>
</dbReference>